<feature type="active site" description="Acyl-ester intermediate" evidence="3">
    <location>
        <position position="228"/>
    </location>
</feature>
<dbReference type="OrthoDB" id="6428749at2759"/>
<feature type="active site" description="Charge relay system" evidence="3">
    <location>
        <position position="129"/>
    </location>
</feature>
<name>A0A8K0RTC2_9HYPO</name>
<sequence>MSWETIAKECRVKVLQAIPDRWRLNVDDYKSLKDVTGVPYTCGLLTEAQLKITEFTATEIVQQLQTQKLSAVQILEAFAGRAAIAHQLVNCLTEWFYDEALEQAKKLDEALQREGRVQGLLHGVPLGLKDIHRIKGHATTMAFVAGRNNIAQEDSAVVAALRDAGAIFFCKTTMPQSAMAIETVSNLWGRTLNPLNRELNAGGSSGGDGVLVAMRGCPLSPSTDIGGSIRVPATFNGLYALKPTAARIPKGGMPDLGQSLIQVSFGPICRSIEDMELLARVINAHPFNKYDVTCTPVPWKDPKALKEKLRIGLLKWDGVVMPHPPVLRALEHTRHVLETAGHEVIDFEPPFDCWQSLKTTFGIYYQGGADQTLAALQESGEPLIPAISDLMRVFNVRQLPTVELLELHGKVRAYKDQFLAAWNETAVNSRPIDALICPPAPGVGYPHDFNTYWGYTALFNLVDYPSVILPIKGFNVTPELDPVDANYQPSDTNPYDRANHEIYDPSLFSNTPSTIQIVGRPFEDEDLIQLVSVVDVLLRTP</sequence>
<dbReference type="AlphaFoldDB" id="A0A8K0RTC2"/>
<dbReference type="Gene3D" id="3.90.1300.10">
    <property type="entry name" value="Amidase signature (AS) domain"/>
    <property type="match status" value="1"/>
</dbReference>
<dbReference type="Pfam" id="PF01425">
    <property type="entry name" value="Amidase"/>
    <property type="match status" value="1"/>
</dbReference>
<feature type="domain" description="Amidase" evidence="4">
    <location>
        <begin position="74"/>
        <end position="527"/>
    </location>
</feature>
<dbReference type="PIRSF" id="PIRSF001221">
    <property type="entry name" value="Amidase_fungi"/>
    <property type="match status" value="1"/>
</dbReference>
<keyword evidence="2" id="KW-0378">Hydrolase</keyword>
<keyword evidence="6" id="KW-1185">Reference proteome</keyword>
<evidence type="ECO:0000256" key="3">
    <source>
        <dbReference type="PIRSR" id="PIRSR001221-1"/>
    </source>
</evidence>
<organism evidence="5 6">
    <name type="scientific">Fusarium tricinctum</name>
    <dbReference type="NCBI Taxonomy" id="61284"/>
    <lineage>
        <taxon>Eukaryota</taxon>
        <taxon>Fungi</taxon>
        <taxon>Dikarya</taxon>
        <taxon>Ascomycota</taxon>
        <taxon>Pezizomycotina</taxon>
        <taxon>Sordariomycetes</taxon>
        <taxon>Hypocreomycetidae</taxon>
        <taxon>Hypocreales</taxon>
        <taxon>Nectriaceae</taxon>
        <taxon>Fusarium</taxon>
        <taxon>Fusarium tricinctum species complex</taxon>
    </lineage>
</organism>
<dbReference type="Proteomes" id="UP000813427">
    <property type="component" value="Unassembled WGS sequence"/>
</dbReference>
<evidence type="ECO:0000313" key="6">
    <source>
        <dbReference type="Proteomes" id="UP000813427"/>
    </source>
</evidence>
<protein>
    <submittedName>
        <fullName evidence="5">Amidase signature domain-containing protein</fullName>
    </submittedName>
</protein>
<feature type="active site" description="Charge relay system" evidence="3">
    <location>
        <position position="204"/>
    </location>
</feature>
<evidence type="ECO:0000313" key="5">
    <source>
        <dbReference type="EMBL" id="KAH7245367.1"/>
    </source>
</evidence>
<evidence type="ECO:0000259" key="4">
    <source>
        <dbReference type="Pfam" id="PF01425"/>
    </source>
</evidence>
<gene>
    <name evidence="5" type="ORF">BKA59DRAFT_526978</name>
</gene>
<evidence type="ECO:0000256" key="2">
    <source>
        <dbReference type="ARBA" id="ARBA00022801"/>
    </source>
</evidence>
<dbReference type="InterPro" id="IPR036928">
    <property type="entry name" value="AS_sf"/>
</dbReference>
<dbReference type="SUPFAM" id="SSF75304">
    <property type="entry name" value="Amidase signature (AS) enzymes"/>
    <property type="match status" value="1"/>
</dbReference>
<dbReference type="GO" id="GO:0016787">
    <property type="term" value="F:hydrolase activity"/>
    <property type="evidence" value="ECO:0007669"/>
    <property type="project" value="UniProtKB-KW"/>
</dbReference>
<dbReference type="InterPro" id="IPR023631">
    <property type="entry name" value="Amidase_dom"/>
</dbReference>
<dbReference type="EMBL" id="JAGPXF010000004">
    <property type="protein sequence ID" value="KAH7245367.1"/>
    <property type="molecule type" value="Genomic_DNA"/>
</dbReference>
<evidence type="ECO:0000256" key="1">
    <source>
        <dbReference type="ARBA" id="ARBA00009199"/>
    </source>
</evidence>
<proteinExistence type="inferred from homology"/>
<comment type="similarity">
    <text evidence="1">Belongs to the amidase family.</text>
</comment>
<comment type="caution">
    <text evidence="5">The sequence shown here is derived from an EMBL/GenBank/DDBJ whole genome shotgun (WGS) entry which is preliminary data.</text>
</comment>
<reference evidence="5" key="1">
    <citation type="journal article" date="2021" name="Nat. Commun.">
        <title>Genetic determinants of endophytism in the Arabidopsis root mycobiome.</title>
        <authorList>
            <person name="Mesny F."/>
            <person name="Miyauchi S."/>
            <person name="Thiergart T."/>
            <person name="Pickel B."/>
            <person name="Atanasova L."/>
            <person name="Karlsson M."/>
            <person name="Huettel B."/>
            <person name="Barry K.W."/>
            <person name="Haridas S."/>
            <person name="Chen C."/>
            <person name="Bauer D."/>
            <person name="Andreopoulos W."/>
            <person name="Pangilinan J."/>
            <person name="LaButti K."/>
            <person name="Riley R."/>
            <person name="Lipzen A."/>
            <person name="Clum A."/>
            <person name="Drula E."/>
            <person name="Henrissat B."/>
            <person name="Kohler A."/>
            <person name="Grigoriev I.V."/>
            <person name="Martin F.M."/>
            <person name="Hacquard S."/>
        </authorList>
    </citation>
    <scope>NUCLEOTIDE SEQUENCE</scope>
    <source>
        <strain evidence="5">MPI-SDFR-AT-0068</strain>
    </source>
</reference>
<dbReference type="PANTHER" id="PTHR46072">
    <property type="entry name" value="AMIDASE-RELATED-RELATED"/>
    <property type="match status" value="1"/>
</dbReference>
<accession>A0A8K0RTC2</accession>